<accession>A0AAW2H0J7</accession>
<evidence type="ECO:0000256" key="1">
    <source>
        <dbReference type="SAM" id="MobiDB-lite"/>
    </source>
</evidence>
<gene>
    <name evidence="2" type="ORF">PUN28_000670</name>
</gene>
<sequence>MKNHARSTRSDAAINLLARYFDAESYGFEDGEISRNRQSRMIPSRNNRRRRSKSREACGSRDTLNIRIIRRDYHDCIRELKRLELIPRRFYSRDLRLDLRIPRVTGGNECLEGRRHFELSLHHRQNQIAVDTRENYQADRCHVALAVQFRKVLCYILVLFDDPLATRNSTRFQVP</sequence>
<organism evidence="2 3">
    <name type="scientific">Cardiocondyla obscurior</name>
    <dbReference type="NCBI Taxonomy" id="286306"/>
    <lineage>
        <taxon>Eukaryota</taxon>
        <taxon>Metazoa</taxon>
        <taxon>Ecdysozoa</taxon>
        <taxon>Arthropoda</taxon>
        <taxon>Hexapoda</taxon>
        <taxon>Insecta</taxon>
        <taxon>Pterygota</taxon>
        <taxon>Neoptera</taxon>
        <taxon>Endopterygota</taxon>
        <taxon>Hymenoptera</taxon>
        <taxon>Apocrita</taxon>
        <taxon>Aculeata</taxon>
        <taxon>Formicoidea</taxon>
        <taxon>Formicidae</taxon>
        <taxon>Myrmicinae</taxon>
        <taxon>Cardiocondyla</taxon>
    </lineage>
</organism>
<dbReference type="EMBL" id="JADYXP020000001">
    <property type="protein sequence ID" value="KAL0133067.1"/>
    <property type="molecule type" value="Genomic_DNA"/>
</dbReference>
<evidence type="ECO:0000313" key="3">
    <source>
        <dbReference type="Proteomes" id="UP001430953"/>
    </source>
</evidence>
<dbReference type="AlphaFoldDB" id="A0AAW2H0J7"/>
<dbReference type="Proteomes" id="UP001430953">
    <property type="component" value="Unassembled WGS sequence"/>
</dbReference>
<protein>
    <submittedName>
        <fullName evidence="2">Uncharacterized protein</fullName>
    </submittedName>
</protein>
<feature type="region of interest" description="Disordered" evidence="1">
    <location>
        <begin position="37"/>
        <end position="56"/>
    </location>
</feature>
<keyword evidence="3" id="KW-1185">Reference proteome</keyword>
<reference evidence="2 3" key="1">
    <citation type="submission" date="2023-03" db="EMBL/GenBank/DDBJ databases">
        <title>High recombination rates correlate with genetic variation in Cardiocondyla obscurior ants.</title>
        <authorList>
            <person name="Errbii M."/>
        </authorList>
    </citation>
    <scope>NUCLEOTIDE SEQUENCE [LARGE SCALE GENOMIC DNA]</scope>
    <source>
        <strain evidence="2">Alpha-2009</strain>
        <tissue evidence="2">Whole body</tissue>
    </source>
</reference>
<name>A0AAW2H0J7_9HYME</name>
<proteinExistence type="predicted"/>
<evidence type="ECO:0000313" key="2">
    <source>
        <dbReference type="EMBL" id="KAL0133067.1"/>
    </source>
</evidence>
<comment type="caution">
    <text evidence="2">The sequence shown here is derived from an EMBL/GenBank/DDBJ whole genome shotgun (WGS) entry which is preliminary data.</text>
</comment>